<keyword evidence="1" id="KW-0677">Repeat</keyword>
<dbReference type="AlphaFoldDB" id="C3XT66"/>
<dbReference type="CDD" id="cd00041">
    <property type="entry name" value="CUB"/>
    <property type="match status" value="1"/>
</dbReference>
<evidence type="ECO:0000256" key="3">
    <source>
        <dbReference type="PROSITE-ProRule" id="PRU00059"/>
    </source>
</evidence>
<evidence type="ECO:0000256" key="1">
    <source>
        <dbReference type="ARBA" id="ARBA00022737"/>
    </source>
</evidence>
<comment type="caution">
    <text evidence="3">Lacks conserved residue(s) required for the propagation of feature annotation.</text>
</comment>
<evidence type="ECO:0000259" key="4">
    <source>
        <dbReference type="PROSITE" id="PS01180"/>
    </source>
</evidence>
<gene>
    <name evidence="5" type="ORF">BRAFLDRAFT_233062</name>
</gene>
<dbReference type="PANTHER" id="PTHR24251:SF52">
    <property type="entry name" value="CUB DOMAIN-CONTAINING PROTEIN"/>
    <property type="match status" value="1"/>
</dbReference>
<dbReference type="eggNOG" id="KOG3714">
    <property type="taxonomic scope" value="Eukaryota"/>
</dbReference>
<dbReference type="SUPFAM" id="SSF49854">
    <property type="entry name" value="Spermadhesin, CUB domain"/>
    <property type="match status" value="1"/>
</dbReference>
<dbReference type="InterPro" id="IPR035914">
    <property type="entry name" value="Sperma_CUB_dom_sf"/>
</dbReference>
<evidence type="ECO:0000256" key="2">
    <source>
        <dbReference type="ARBA" id="ARBA00023157"/>
    </source>
</evidence>
<accession>C3XT66</accession>
<sequence length="105" mass="11627">GTMTSPNYPNNYDNDVTCVWKIIVAEGRMVRLTFDSFHLESGGDYVKIYDGGTSDTNSDLTGQMSVDDITSRSNMMYVTFTSDGAVTAPGFQFSYIDTYIGKMID</sequence>
<dbReference type="InterPro" id="IPR000859">
    <property type="entry name" value="CUB_dom"/>
</dbReference>
<proteinExistence type="predicted"/>
<dbReference type="PROSITE" id="PS01180">
    <property type="entry name" value="CUB"/>
    <property type="match status" value="1"/>
</dbReference>
<reference evidence="5" key="1">
    <citation type="journal article" date="2008" name="Nature">
        <title>The amphioxus genome and the evolution of the chordate karyotype.</title>
        <authorList>
            <consortium name="US DOE Joint Genome Institute (JGI-PGF)"/>
            <person name="Putnam N.H."/>
            <person name="Butts T."/>
            <person name="Ferrier D.E.K."/>
            <person name="Furlong R.F."/>
            <person name="Hellsten U."/>
            <person name="Kawashima T."/>
            <person name="Robinson-Rechavi M."/>
            <person name="Shoguchi E."/>
            <person name="Terry A."/>
            <person name="Yu J.-K."/>
            <person name="Benito-Gutierrez E.L."/>
            <person name="Dubchak I."/>
            <person name="Garcia-Fernandez J."/>
            <person name="Gibson-Brown J.J."/>
            <person name="Grigoriev I.V."/>
            <person name="Horton A.C."/>
            <person name="de Jong P.J."/>
            <person name="Jurka J."/>
            <person name="Kapitonov V.V."/>
            <person name="Kohara Y."/>
            <person name="Kuroki Y."/>
            <person name="Lindquist E."/>
            <person name="Lucas S."/>
            <person name="Osoegawa K."/>
            <person name="Pennacchio L.A."/>
            <person name="Salamov A.A."/>
            <person name="Satou Y."/>
            <person name="Sauka-Spengler T."/>
            <person name="Schmutz J."/>
            <person name="Shin-I T."/>
            <person name="Toyoda A."/>
            <person name="Bronner-Fraser M."/>
            <person name="Fujiyama A."/>
            <person name="Holland L.Z."/>
            <person name="Holland P.W.H."/>
            <person name="Satoh N."/>
            <person name="Rokhsar D.S."/>
        </authorList>
    </citation>
    <scope>NUCLEOTIDE SEQUENCE [LARGE SCALE GENOMIC DNA]</scope>
    <source>
        <strain evidence="5">S238N-H82</strain>
        <tissue evidence="5">Testes</tissue>
    </source>
</reference>
<protein>
    <recommendedName>
        <fullName evidence="4">CUB domain-containing protein</fullName>
    </recommendedName>
</protein>
<organism>
    <name type="scientific">Branchiostoma floridae</name>
    <name type="common">Florida lancelet</name>
    <name type="synonym">Amphioxus</name>
    <dbReference type="NCBI Taxonomy" id="7739"/>
    <lineage>
        <taxon>Eukaryota</taxon>
        <taxon>Metazoa</taxon>
        <taxon>Chordata</taxon>
        <taxon>Cephalochordata</taxon>
        <taxon>Leptocardii</taxon>
        <taxon>Amphioxiformes</taxon>
        <taxon>Branchiostomatidae</taxon>
        <taxon>Branchiostoma</taxon>
    </lineage>
</organism>
<dbReference type="InParanoid" id="C3XT66"/>
<keyword evidence="2" id="KW-1015">Disulfide bond</keyword>
<feature type="non-terminal residue" evidence="5">
    <location>
        <position position="1"/>
    </location>
</feature>
<name>C3XT66_BRAFL</name>
<dbReference type="Pfam" id="PF00431">
    <property type="entry name" value="CUB"/>
    <property type="match status" value="1"/>
</dbReference>
<dbReference type="Gene3D" id="2.60.120.290">
    <property type="entry name" value="Spermadhesin, CUB domain"/>
    <property type="match status" value="1"/>
</dbReference>
<dbReference type="FunFam" id="2.60.120.290:FF:000005">
    <property type="entry name" value="Procollagen C-endopeptidase enhancer 1"/>
    <property type="match status" value="1"/>
</dbReference>
<dbReference type="EMBL" id="GG666461">
    <property type="protein sequence ID" value="EEN68799.1"/>
    <property type="molecule type" value="Genomic_DNA"/>
</dbReference>
<feature type="domain" description="CUB" evidence="4">
    <location>
        <begin position="1"/>
        <end position="98"/>
    </location>
</feature>
<dbReference type="PANTHER" id="PTHR24251">
    <property type="entry name" value="OVOCHYMASE-RELATED"/>
    <property type="match status" value="1"/>
</dbReference>
<evidence type="ECO:0000313" key="5">
    <source>
        <dbReference type="EMBL" id="EEN68799.1"/>
    </source>
</evidence>
<dbReference type="SMART" id="SM00042">
    <property type="entry name" value="CUB"/>
    <property type="match status" value="1"/>
</dbReference>